<feature type="non-terminal residue" evidence="5">
    <location>
        <position position="1"/>
    </location>
</feature>
<gene>
    <name evidence="5" type="ORF">FWK35_00011581</name>
</gene>
<feature type="domain" description="MD-2-related lipid-recognition" evidence="4">
    <location>
        <begin position="61"/>
        <end position="194"/>
    </location>
</feature>
<dbReference type="PANTHER" id="PTHR11306:SF68">
    <property type="entry name" value="NPC INTRACELLULAR CHOLESTEROL TRANSPORTER 2"/>
    <property type="match status" value="1"/>
</dbReference>
<dbReference type="GO" id="GO:0015918">
    <property type="term" value="P:sterol transport"/>
    <property type="evidence" value="ECO:0007669"/>
    <property type="project" value="InterPro"/>
</dbReference>
<reference evidence="5 6" key="1">
    <citation type="submission" date="2019-08" db="EMBL/GenBank/DDBJ databases">
        <title>Whole genome of Aphis craccivora.</title>
        <authorList>
            <person name="Voronova N.V."/>
            <person name="Shulinski R.S."/>
            <person name="Bandarenka Y.V."/>
            <person name="Zhorov D.G."/>
            <person name="Warner D."/>
        </authorList>
    </citation>
    <scope>NUCLEOTIDE SEQUENCE [LARGE SCALE GENOMIC DNA]</scope>
    <source>
        <strain evidence="5">180601</strain>
        <tissue evidence="5">Whole Body</tissue>
    </source>
</reference>
<dbReference type="Gene3D" id="2.60.40.770">
    <property type="match status" value="1"/>
</dbReference>
<dbReference type="SUPFAM" id="SSF81296">
    <property type="entry name" value="E set domains"/>
    <property type="match status" value="1"/>
</dbReference>
<dbReference type="OrthoDB" id="6332846at2759"/>
<comment type="subcellular location">
    <subcellularLocation>
        <location evidence="1">Secreted</location>
    </subcellularLocation>
</comment>
<proteinExistence type="inferred from homology"/>
<dbReference type="SMR" id="A0A6G0YSE2"/>
<dbReference type="GO" id="GO:0032934">
    <property type="term" value="F:sterol binding"/>
    <property type="evidence" value="ECO:0007669"/>
    <property type="project" value="InterPro"/>
</dbReference>
<dbReference type="SMART" id="SM00737">
    <property type="entry name" value="ML"/>
    <property type="match status" value="1"/>
</dbReference>
<dbReference type="Proteomes" id="UP000478052">
    <property type="component" value="Unassembled WGS sequence"/>
</dbReference>
<keyword evidence="3" id="KW-0964">Secreted</keyword>
<protein>
    <submittedName>
        <fullName evidence="5">NPC intracellular cholesterol transporter 2 a-like</fullName>
    </submittedName>
</protein>
<evidence type="ECO:0000313" key="5">
    <source>
        <dbReference type="EMBL" id="KAF0760537.1"/>
    </source>
</evidence>
<evidence type="ECO:0000256" key="1">
    <source>
        <dbReference type="ARBA" id="ARBA00004613"/>
    </source>
</evidence>
<evidence type="ECO:0000256" key="3">
    <source>
        <dbReference type="ARBA" id="ARBA00022525"/>
    </source>
</evidence>
<evidence type="ECO:0000313" key="6">
    <source>
        <dbReference type="Proteomes" id="UP000478052"/>
    </source>
</evidence>
<dbReference type="PANTHER" id="PTHR11306">
    <property type="entry name" value="NIEMANN PICK TYPE C2 PROTEIN NPC2-RELATED"/>
    <property type="match status" value="1"/>
</dbReference>
<dbReference type="InterPro" id="IPR039670">
    <property type="entry name" value="NPC2-like"/>
</dbReference>
<dbReference type="GO" id="GO:0005576">
    <property type="term" value="C:extracellular region"/>
    <property type="evidence" value="ECO:0007669"/>
    <property type="project" value="UniProtKB-SubCell"/>
</dbReference>
<dbReference type="AlphaFoldDB" id="A0A6G0YSE2"/>
<dbReference type="InterPro" id="IPR014756">
    <property type="entry name" value="Ig_E-set"/>
</dbReference>
<evidence type="ECO:0000256" key="2">
    <source>
        <dbReference type="ARBA" id="ARBA00006370"/>
    </source>
</evidence>
<comment type="similarity">
    <text evidence="2">Belongs to the NPC2 family.</text>
</comment>
<name>A0A6G0YSE2_APHCR</name>
<sequence>RRSSSCVEDIGIVFFVDLFYINPFNRVYIISLVIFIKMFGRFLCLSSLLIVFPQIIKTTTVYKCGTRNREILNNATVTIENCTTSRCPLKRNSTVHIEIKFKPEFDVRDLIAEVHGIALNIPIPLLGVDNKSVCNNLYEEDGTKKKCPLLKGSAYVYKDEIYIIEAYPKFKVDVHWSLKDPISKNVVTCFEAPAKIID</sequence>
<dbReference type="Pfam" id="PF02221">
    <property type="entry name" value="E1_DerP2_DerF2"/>
    <property type="match status" value="1"/>
</dbReference>
<dbReference type="InterPro" id="IPR003172">
    <property type="entry name" value="ML_dom"/>
</dbReference>
<organism evidence="5 6">
    <name type="scientific">Aphis craccivora</name>
    <name type="common">Cowpea aphid</name>
    <dbReference type="NCBI Taxonomy" id="307492"/>
    <lineage>
        <taxon>Eukaryota</taxon>
        <taxon>Metazoa</taxon>
        <taxon>Ecdysozoa</taxon>
        <taxon>Arthropoda</taxon>
        <taxon>Hexapoda</taxon>
        <taxon>Insecta</taxon>
        <taxon>Pterygota</taxon>
        <taxon>Neoptera</taxon>
        <taxon>Paraneoptera</taxon>
        <taxon>Hemiptera</taxon>
        <taxon>Sternorrhyncha</taxon>
        <taxon>Aphidomorpha</taxon>
        <taxon>Aphidoidea</taxon>
        <taxon>Aphididae</taxon>
        <taxon>Aphidini</taxon>
        <taxon>Aphis</taxon>
        <taxon>Aphis</taxon>
    </lineage>
</organism>
<dbReference type="EMBL" id="VUJU01002645">
    <property type="protein sequence ID" value="KAF0760537.1"/>
    <property type="molecule type" value="Genomic_DNA"/>
</dbReference>
<comment type="caution">
    <text evidence="5">The sequence shown here is derived from an EMBL/GenBank/DDBJ whole genome shotgun (WGS) entry which is preliminary data.</text>
</comment>
<keyword evidence="6" id="KW-1185">Reference proteome</keyword>
<accession>A0A6G0YSE2</accession>
<evidence type="ECO:0000259" key="4">
    <source>
        <dbReference type="SMART" id="SM00737"/>
    </source>
</evidence>
<dbReference type="FunFam" id="2.60.40.770:FF:000001">
    <property type="entry name" value="NPC intracellular cholesterol transporter 2"/>
    <property type="match status" value="1"/>
</dbReference>